<gene>
    <name evidence="2" type="ORF">BO80DRAFT_499170</name>
</gene>
<dbReference type="GeneID" id="37229038"/>
<keyword evidence="1" id="KW-0732">Signal</keyword>
<dbReference type="RefSeq" id="XP_025579243.1">
    <property type="nucleotide sequence ID" value="XM_025724173.1"/>
</dbReference>
<evidence type="ECO:0000313" key="2">
    <source>
        <dbReference type="EMBL" id="RAL04916.1"/>
    </source>
</evidence>
<reference evidence="2 3" key="1">
    <citation type="submission" date="2018-02" db="EMBL/GenBank/DDBJ databases">
        <title>The genomes of Aspergillus section Nigri reveals drivers in fungal speciation.</title>
        <authorList>
            <consortium name="DOE Joint Genome Institute"/>
            <person name="Vesth T.C."/>
            <person name="Nybo J."/>
            <person name="Theobald S."/>
            <person name="Brandl J."/>
            <person name="Frisvad J.C."/>
            <person name="Nielsen K.F."/>
            <person name="Lyhne E.K."/>
            <person name="Kogle M.E."/>
            <person name="Kuo A."/>
            <person name="Riley R."/>
            <person name="Clum A."/>
            <person name="Nolan M."/>
            <person name="Lipzen A."/>
            <person name="Salamov A."/>
            <person name="Henrissat B."/>
            <person name="Wiebenga A."/>
            <person name="De vries R.P."/>
            <person name="Grigoriev I.V."/>
            <person name="Mortensen U.H."/>
            <person name="Andersen M.R."/>
            <person name="Baker S.E."/>
        </authorList>
    </citation>
    <scope>NUCLEOTIDE SEQUENCE [LARGE SCALE GENOMIC DNA]</scope>
    <source>
        <strain evidence="2 3">CBS 121593</strain>
    </source>
</reference>
<sequence length="107" mass="11096">MKLSGTYIAVLAGSLSLLAPTLAAPIASESTALKPRANDADDFIAPIVYLVAKEGYEEPAKRSLLKRTDLEDLSDTMILVRVTASAAYAEDVAAADPDAVLGTASSV</sequence>
<dbReference type="VEuPathDB" id="FungiDB:BO80DRAFT_499170"/>
<feature type="chain" id="PRO_5017195251" evidence="1">
    <location>
        <begin position="24"/>
        <end position="107"/>
    </location>
</feature>
<accession>A0A395HB88</accession>
<dbReference type="Proteomes" id="UP000249402">
    <property type="component" value="Unassembled WGS sequence"/>
</dbReference>
<organism evidence="2 3">
    <name type="scientific">Aspergillus ibericus CBS 121593</name>
    <dbReference type="NCBI Taxonomy" id="1448316"/>
    <lineage>
        <taxon>Eukaryota</taxon>
        <taxon>Fungi</taxon>
        <taxon>Dikarya</taxon>
        <taxon>Ascomycota</taxon>
        <taxon>Pezizomycotina</taxon>
        <taxon>Eurotiomycetes</taxon>
        <taxon>Eurotiomycetidae</taxon>
        <taxon>Eurotiales</taxon>
        <taxon>Aspergillaceae</taxon>
        <taxon>Aspergillus</taxon>
        <taxon>Aspergillus subgen. Circumdati</taxon>
    </lineage>
</organism>
<dbReference type="EMBL" id="KZ824422">
    <property type="protein sequence ID" value="RAL04916.1"/>
    <property type="molecule type" value="Genomic_DNA"/>
</dbReference>
<evidence type="ECO:0000313" key="3">
    <source>
        <dbReference type="Proteomes" id="UP000249402"/>
    </source>
</evidence>
<feature type="signal peptide" evidence="1">
    <location>
        <begin position="1"/>
        <end position="23"/>
    </location>
</feature>
<evidence type="ECO:0000256" key="1">
    <source>
        <dbReference type="SAM" id="SignalP"/>
    </source>
</evidence>
<proteinExistence type="predicted"/>
<dbReference type="AlphaFoldDB" id="A0A395HB88"/>
<name>A0A395HB88_9EURO</name>
<protein>
    <submittedName>
        <fullName evidence="2">Uncharacterized protein</fullName>
    </submittedName>
</protein>
<keyword evidence="3" id="KW-1185">Reference proteome</keyword>